<dbReference type="GO" id="GO:0009403">
    <property type="term" value="P:toxin biosynthetic process"/>
    <property type="evidence" value="ECO:0007669"/>
    <property type="project" value="InterPro"/>
</dbReference>
<comment type="subcellular location">
    <subcellularLocation>
        <location evidence="1">Membrane</location>
        <topology evidence="1">Multi-pass membrane protein</topology>
    </subcellularLocation>
</comment>
<dbReference type="EMBL" id="CP050139">
    <property type="protein sequence ID" value="QIP34282.1"/>
    <property type="molecule type" value="Genomic_DNA"/>
</dbReference>
<keyword evidence="6" id="KW-1185">Reference proteome</keyword>
<dbReference type="KEGG" id="kre:GWK63_01080"/>
<evidence type="ECO:0000256" key="2">
    <source>
        <dbReference type="ARBA" id="ARBA00022692"/>
    </source>
</evidence>
<name>A0A181C6W8_9PROT</name>
<dbReference type="PANTHER" id="PTHR36926:SF1">
    <property type="entry name" value="COLICIN V PRODUCTION PROTEIN"/>
    <property type="match status" value="1"/>
</dbReference>
<proteinExistence type="predicted"/>
<dbReference type="InterPro" id="IPR052719">
    <property type="entry name" value="CvpA-like"/>
</dbReference>
<evidence type="ECO:0000313" key="5">
    <source>
        <dbReference type="EMBL" id="QIP34282.1"/>
    </source>
</evidence>
<protein>
    <submittedName>
        <fullName evidence="5">CvpA family protein</fullName>
    </submittedName>
</protein>
<dbReference type="Pfam" id="PF02674">
    <property type="entry name" value="Colicin_V"/>
    <property type="match status" value="1"/>
</dbReference>
<dbReference type="GO" id="GO:0016020">
    <property type="term" value="C:membrane"/>
    <property type="evidence" value="ECO:0007669"/>
    <property type="project" value="UniProtKB-SubCell"/>
</dbReference>
<keyword evidence="2" id="KW-0812">Transmembrane</keyword>
<keyword evidence="4" id="KW-0472">Membrane</keyword>
<keyword evidence="3" id="KW-1133">Transmembrane helix</keyword>
<evidence type="ECO:0000313" key="6">
    <source>
        <dbReference type="Proteomes" id="UP000502533"/>
    </source>
</evidence>
<reference evidence="5 6" key="1">
    <citation type="submission" date="2020-03" db="EMBL/GenBank/DDBJ databases">
        <title>Isolation of cellulose-producing strains, genome characterization and application of the synthesized cellulose films as an economical and sustainable material for piezoelectric sensor construction.</title>
        <authorList>
            <person name="Mangayil R.K."/>
        </authorList>
    </citation>
    <scope>NUCLEOTIDE SEQUENCE [LARGE SCALE GENOMIC DNA]</scope>
    <source>
        <strain evidence="5 6">ENS 9a1a</strain>
    </source>
</reference>
<sequence>MPVTCLSAPSGLARMNWIDIAATIIVGLSALVGVVRGFSREILGLAAWIMAFILAVAWHGALMPYATQWISSHTLAGLASFAVLFLVLLVIFTTTAHLSGRAVQGSILSGLDRVLGLLFGAVRGYICLVILYAGITALVPAAEWPDVMRSSRIMPLIGNSVTYLNAHGADNLPAHLAQPARTRHDAPI</sequence>
<dbReference type="AlphaFoldDB" id="A0A181C6W8"/>
<dbReference type="PANTHER" id="PTHR36926">
    <property type="entry name" value="COLICIN V PRODUCTION PROTEIN"/>
    <property type="match status" value="1"/>
</dbReference>
<gene>
    <name evidence="5" type="ORF">GWK63_01080</name>
</gene>
<organism evidence="5 6">
    <name type="scientific">Komagataeibacter rhaeticus</name>
    <dbReference type="NCBI Taxonomy" id="215221"/>
    <lineage>
        <taxon>Bacteria</taxon>
        <taxon>Pseudomonadati</taxon>
        <taxon>Pseudomonadota</taxon>
        <taxon>Alphaproteobacteria</taxon>
        <taxon>Acetobacterales</taxon>
        <taxon>Acetobacteraceae</taxon>
        <taxon>Komagataeibacter</taxon>
    </lineage>
</organism>
<evidence type="ECO:0000256" key="3">
    <source>
        <dbReference type="ARBA" id="ARBA00022989"/>
    </source>
</evidence>
<dbReference type="RefSeq" id="WP_007396975.1">
    <property type="nucleotide sequence ID" value="NZ_CALMTF010000085.1"/>
</dbReference>
<dbReference type="InterPro" id="IPR003825">
    <property type="entry name" value="Colicin-V_CvpA"/>
</dbReference>
<evidence type="ECO:0000256" key="1">
    <source>
        <dbReference type="ARBA" id="ARBA00004141"/>
    </source>
</evidence>
<accession>A0A181C6W8</accession>
<dbReference type="GeneID" id="85020735"/>
<evidence type="ECO:0000256" key="4">
    <source>
        <dbReference type="ARBA" id="ARBA00023136"/>
    </source>
</evidence>
<dbReference type="Proteomes" id="UP000502533">
    <property type="component" value="Chromosome"/>
</dbReference>